<dbReference type="EMBL" id="CP058554">
    <property type="protein sequence ID" value="QMV72762.1"/>
    <property type="molecule type" value="Genomic_DNA"/>
</dbReference>
<protein>
    <recommendedName>
        <fullName evidence="4">Replication restart protein PriB</fullName>
    </recommendedName>
</protein>
<dbReference type="AlphaFoldDB" id="A0A7G5EFI7"/>
<keyword evidence="2 4" id="KW-0235">DNA replication</keyword>
<accession>A0A7G5EFI7</accession>
<dbReference type="PIRSF" id="PIRSF003135">
    <property type="entry name" value="Primosomal_n"/>
    <property type="match status" value="1"/>
</dbReference>
<organism evidence="5 6">
    <name type="scientific">Comamonas piscis</name>
    <dbReference type="NCBI Taxonomy" id="1562974"/>
    <lineage>
        <taxon>Bacteria</taxon>
        <taxon>Pseudomonadati</taxon>
        <taxon>Pseudomonadota</taxon>
        <taxon>Betaproteobacteria</taxon>
        <taxon>Burkholderiales</taxon>
        <taxon>Comamonadaceae</taxon>
        <taxon>Comamonas</taxon>
    </lineage>
</organism>
<dbReference type="Pfam" id="PF22657">
    <property type="entry name" value="SSB_1"/>
    <property type="match status" value="1"/>
</dbReference>
<evidence type="ECO:0000256" key="2">
    <source>
        <dbReference type="ARBA" id="ARBA00022705"/>
    </source>
</evidence>
<evidence type="ECO:0000256" key="1">
    <source>
        <dbReference type="ARBA" id="ARBA00022515"/>
    </source>
</evidence>
<comment type="similarity">
    <text evidence="4">Belongs to the PriB family.</text>
</comment>
<name>A0A7G5EFI7_9BURK</name>
<dbReference type="InterPro" id="IPR023646">
    <property type="entry name" value="Prisomal_replication_PriB"/>
</dbReference>
<proteinExistence type="inferred from homology"/>
<comment type="function">
    <text evidence="4">Involved in the restart of stalled replication forks, which reloads the replicative helicase on sites other than the origin of replication; the PriA-PriB pathway is the major replication restart pathway. During primosome assembly it facilitates complex formation between PriA and DnaT on DNA; stabilizes PriA on DNA. Stimulates the DNA unwinding activity of PriA helicase.</text>
</comment>
<dbReference type="InterPro" id="IPR012340">
    <property type="entry name" value="NA-bd_OB-fold"/>
</dbReference>
<evidence type="ECO:0000256" key="4">
    <source>
        <dbReference type="HAMAP-Rule" id="MF_00720"/>
    </source>
</evidence>
<dbReference type="NCBIfam" id="TIGR04418">
    <property type="entry name" value="PriB_gamma"/>
    <property type="match status" value="1"/>
</dbReference>
<dbReference type="KEGG" id="cpis:HS961_07850"/>
<keyword evidence="1 4" id="KW-0639">Primosome</keyword>
<dbReference type="InterPro" id="IPR000424">
    <property type="entry name" value="Primosome_PriB/ssb"/>
</dbReference>
<sequence length="98" mass="10802">MENRVLVTAVIAEIKILRYTPAGLPAVDVVLEHRSTQTEADQARQVNAVLKAIAFGALAERIARQAVGSTWTFQGFLATPRNSKSLVLHIQDIQQDTY</sequence>
<reference evidence="5 6" key="1">
    <citation type="journal article" date="2020" name="G3 (Bethesda)">
        <title>CeMbio - The Caenorhabditis elegans Microbiome Resource.</title>
        <authorList>
            <person name="Dirksen P."/>
            <person name="Assie A."/>
            <person name="Zimmermann J."/>
            <person name="Zhang F."/>
            <person name="Tietje A.M."/>
            <person name="Marsh S.A."/>
            <person name="Felix M.A."/>
            <person name="Shapira M."/>
            <person name="Kaleta C."/>
            <person name="Schulenburg H."/>
            <person name="Samuel B."/>
        </authorList>
    </citation>
    <scope>NUCLEOTIDE SEQUENCE [LARGE SCALE GENOMIC DNA]</scope>
    <source>
        <strain evidence="5 6">BIGb0172</strain>
    </source>
</reference>
<dbReference type="RefSeq" id="WP_182327172.1">
    <property type="nucleotide sequence ID" value="NZ_CP058554.1"/>
</dbReference>
<dbReference type="GO" id="GO:0006269">
    <property type="term" value="P:DNA replication, synthesis of primer"/>
    <property type="evidence" value="ECO:0007669"/>
    <property type="project" value="UniProtKB-KW"/>
</dbReference>
<dbReference type="GO" id="GO:1990077">
    <property type="term" value="C:primosome complex"/>
    <property type="evidence" value="ECO:0007669"/>
    <property type="project" value="UniProtKB-UniRule"/>
</dbReference>
<dbReference type="SUPFAM" id="SSF50249">
    <property type="entry name" value="Nucleic acid-binding proteins"/>
    <property type="match status" value="1"/>
</dbReference>
<evidence type="ECO:0000313" key="5">
    <source>
        <dbReference type="EMBL" id="QMV72762.1"/>
    </source>
</evidence>
<keyword evidence="6" id="KW-1185">Reference proteome</keyword>
<comment type="subunit">
    <text evidence="4">Homodimer. Interacts with PriA and DnaT. Component of the replication restart primosome. Primosome assembly occurs via a 'hand-off' mechanism. PriA binds to replication forks, subsequently PriB then DnaT bind; DnaT then displaces ssDNA to generate the helicase loading substrate.</text>
</comment>
<evidence type="ECO:0000256" key="3">
    <source>
        <dbReference type="ARBA" id="ARBA00023125"/>
    </source>
</evidence>
<dbReference type="PROSITE" id="PS50935">
    <property type="entry name" value="SSB"/>
    <property type="match status" value="1"/>
</dbReference>
<dbReference type="Proteomes" id="UP000515240">
    <property type="component" value="Chromosome"/>
</dbReference>
<gene>
    <name evidence="4 5" type="primary">priB</name>
    <name evidence="5" type="ORF">HS961_07850</name>
</gene>
<keyword evidence="3 4" id="KW-0238">DNA-binding</keyword>
<dbReference type="GO" id="GO:0003697">
    <property type="term" value="F:single-stranded DNA binding"/>
    <property type="evidence" value="ECO:0007669"/>
    <property type="project" value="UniProtKB-UniRule"/>
</dbReference>
<dbReference type="Gene3D" id="2.40.50.140">
    <property type="entry name" value="Nucleic acid-binding proteins"/>
    <property type="match status" value="1"/>
</dbReference>
<evidence type="ECO:0000313" key="6">
    <source>
        <dbReference type="Proteomes" id="UP000515240"/>
    </source>
</evidence>
<dbReference type="HAMAP" id="MF_00720">
    <property type="entry name" value="PriB"/>
    <property type="match status" value="1"/>
</dbReference>